<proteinExistence type="predicted"/>
<dbReference type="Pfam" id="PF06108">
    <property type="entry name" value="DUF952"/>
    <property type="match status" value="1"/>
</dbReference>
<protein>
    <submittedName>
        <fullName evidence="1">Dihydroorotate dehydrogenase</fullName>
    </submittedName>
</protein>
<dbReference type="PANTHER" id="PTHR34129:SF1">
    <property type="entry name" value="DUF952 DOMAIN-CONTAINING PROTEIN"/>
    <property type="match status" value="1"/>
</dbReference>
<reference evidence="1 2" key="1">
    <citation type="journal article" date="2012" name="Genet. Mol. Biol.">
        <title>Analysis of 16S rRNA and mxaF genes revealing insights into Methylobacterium niche-specific plant association.</title>
        <authorList>
            <person name="Dourado M.N."/>
            <person name="Andreote F.D."/>
            <person name="Dini-Andreote F."/>
            <person name="Conti R."/>
            <person name="Araujo J.M."/>
            <person name="Araujo W.L."/>
        </authorList>
    </citation>
    <scope>NUCLEOTIDE SEQUENCE [LARGE SCALE GENOMIC DNA]</scope>
    <source>
        <strain evidence="1 2">TC3-10</strain>
    </source>
</reference>
<dbReference type="RefSeq" id="WP_331302932.1">
    <property type="nucleotide sequence ID" value="NZ_MLCA01000010.1"/>
</dbReference>
<dbReference type="EMBL" id="MLCA01000010">
    <property type="protein sequence ID" value="MEE7492441.1"/>
    <property type="molecule type" value="Genomic_DNA"/>
</dbReference>
<gene>
    <name evidence="1" type="ORF">MOTC310_18970</name>
</gene>
<dbReference type="InterPro" id="IPR009297">
    <property type="entry name" value="DUF952"/>
</dbReference>
<organism evidence="1 2">
    <name type="scientific">Methylobacterium oryzae</name>
    <dbReference type="NCBI Taxonomy" id="334852"/>
    <lineage>
        <taxon>Bacteria</taxon>
        <taxon>Pseudomonadati</taxon>
        <taxon>Pseudomonadota</taxon>
        <taxon>Alphaproteobacteria</taxon>
        <taxon>Hyphomicrobiales</taxon>
        <taxon>Methylobacteriaceae</taxon>
        <taxon>Methylobacterium</taxon>
    </lineage>
</organism>
<keyword evidence="2" id="KW-1185">Reference proteome</keyword>
<dbReference type="Proteomes" id="UP001355206">
    <property type="component" value="Unassembled WGS sequence"/>
</dbReference>
<dbReference type="Gene3D" id="3.20.170.20">
    <property type="entry name" value="Protein of unknown function DUF952"/>
    <property type="match status" value="1"/>
</dbReference>
<evidence type="ECO:0000313" key="1">
    <source>
        <dbReference type="EMBL" id="MEE7492441.1"/>
    </source>
</evidence>
<name>A0ABU7TRS9_9HYPH</name>
<accession>A0ABU7TRS9</accession>
<dbReference type="SUPFAM" id="SSF56399">
    <property type="entry name" value="ADP-ribosylation"/>
    <property type="match status" value="1"/>
</dbReference>
<evidence type="ECO:0000313" key="2">
    <source>
        <dbReference type="Proteomes" id="UP001355206"/>
    </source>
</evidence>
<sequence length="116" mass="12523">MPLIYKICPRALWREAEAVGRFTGAPVDRQDGFIHFSTAAQVAETASRHFAGQDDLLLVAVEADALGDALRYEPSRGGDLFPHLYGPLRLSAVVAVDEMPLSADGRHVLPSGIRPA</sequence>
<comment type="caution">
    <text evidence="1">The sequence shown here is derived from an EMBL/GenBank/DDBJ whole genome shotgun (WGS) entry which is preliminary data.</text>
</comment>
<dbReference type="PANTHER" id="PTHR34129">
    <property type="entry name" value="BLR1139 PROTEIN"/>
    <property type="match status" value="1"/>
</dbReference>